<dbReference type="InterPro" id="IPR024072">
    <property type="entry name" value="DHFR-like_dom_sf"/>
</dbReference>
<evidence type="ECO:0000256" key="9">
    <source>
        <dbReference type="ARBA" id="ARBA00022833"/>
    </source>
</evidence>
<comment type="pathway">
    <text evidence="2 13">Cofactor biosynthesis; riboflavin biosynthesis; 5-amino-6-(D-ribitylamino)uracil from GTP: step 2/4.</text>
</comment>
<dbReference type="PANTHER" id="PTHR38011">
    <property type="entry name" value="DIHYDROFOLATE REDUCTASE FAMILY PROTEIN (AFU_ORTHOLOGUE AFUA_8G06820)"/>
    <property type="match status" value="1"/>
</dbReference>
<dbReference type="InterPro" id="IPR016193">
    <property type="entry name" value="Cytidine_deaminase-like"/>
</dbReference>
<dbReference type="AlphaFoldDB" id="A0A1G6IK22"/>
<feature type="binding site" evidence="15">
    <location>
        <position position="202"/>
    </location>
    <ligand>
        <name>NADP(+)</name>
        <dbReference type="ChEBI" id="CHEBI:58349"/>
    </ligand>
</feature>
<feature type="binding site" evidence="15">
    <location>
        <position position="186"/>
    </location>
    <ligand>
        <name>substrate</name>
    </ligand>
</feature>
<dbReference type="NCBIfam" id="TIGR00227">
    <property type="entry name" value="ribD_Cterm"/>
    <property type="match status" value="1"/>
</dbReference>
<dbReference type="GO" id="GO:0008703">
    <property type="term" value="F:5-amino-6-(5-phosphoribosylamino)uracil reductase activity"/>
    <property type="evidence" value="ECO:0007669"/>
    <property type="project" value="UniProtKB-EC"/>
</dbReference>
<gene>
    <name evidence="18" type="ORF">SAMN05660835_00253</name>
</gene>
<name>A0A1G6IK22_9BACT</name>
<feature type="binding site" evidence="15">
    <location>
        <begin position="296"/>
        <end position="302"/>
    </location>
    <ligand>
        <name>NADP(+)</name>
        <dbReference type="ChEBI" id="CHEBI:58349"/>
    </ligand>
</feature>
<comment type="pathway">
    <text evidence="3 13">Cofactor biosynthesis; riboflavin biosynthesis; 5-amino-6-(D-ribitylamino)uracil from GTP: step 3/4.</text>
</comment>
<evidence type="ECO:0000256" key="16">
    <source>
        <dbReference type="PIRSR" id="PIRSR006769-3"/>
    </source>
</evidence>
<keyword evidence="9 13" id="KW-0862">Zinc</keyword>
<sequence>MDKDELFMKKAIELAKKGLYKTCPNPAVGAVIVKDGKIIGKGYHKKAGTDHAEVVAIKSVKDKTMLDGATMYVTLEPCNHYGKTPPCSIAILNSNIKRVVIGMLDVNKTASGGAEFLKSHGIEVVSGILEKECRDLNKIFITNITKQRPFYAMKAAMLLNGCISIKGGVSKYITSTKSLEYVHRLRSRYNGVLVGINTVLMDDPLLNCRLKRCGQPKRIVLDAFLKIPLSARIFGFEPQNIYIATTVSSDSNKKSILKSMGVNILECASTSDGIDLIDLSKKLLEKDICSVLVEGGSRIHGSFLNANLYDKVHLFYAPKITGSYGAFNVIGSQAASDFSEVKNLKSYNCKKIGDDIIIEGYF</sequence>
<dbReference type="CDD" id="cd01284">
    <property type="entry name" value="Riboflavin_deaminase-reductase"/>
    <property type="match status" value="1"/>
</dbReference>
<reference evidence="19" key="1">
    <citation type="submission" date="2016-10" db="EMBL/GenBank/DDBJ databases">
        <authorList>
            <person name="Varghese N."/>
            <person name="Submissions S."/>
        </authorList>
    </citation>
    <scope>NUCLEOTIDE SEQUENCE [LARGE SCALE GENOMIC DNA]</scope>
    <source>
        <strain evidence="19">DSM 8415</strain>
    </source>
</reference>
<dbReference type="InterPro" id="IPR011549">
    <property type="entry name" value="RibD_C"/>
</dbReference>
<dbReference type="InterPro" id="IPR004794">
    <property type="entry name" value="Eubact_RibD"/>
</dbReference>
<dbReference type="SUPFAM" id="SSF53927">
    <property type="entry name" value="Cytidine deaminase-like"/>
    <property type="match status" value="1"/>
</dbReference>
<comment type="catalytic activity">
    <reaction evidence="13">
        <text>5-amino-6-(5-phospho-D-ribitylamino)uracil + NADP(+) = 5-amino-6-(5-phospho-D-ribosylamino)uracil + NADPH + H(+)</text>
        <dbReference type="Rhea" id="RHEA:17845"/>
        <dbReference type="ChEBI" id="CHEBI:15378"/>
        <dbReference type="ChEBI" id="CHEBI:57783"/>
        <dbReference type="ChEBI" id="CHEBI:58349"/>
        <dbReference type="ChEBI" id="CHEBI:58421"/>
        <dbReference type="ChEBI" id="CHEBI:58453"/>
        <dbReference type="EC" id="1.1.1.193"/>
    </reaction>
</comment>
<dbReference type="GO" id="GO:0008270">
    <property type="term" value="F:zinc ion binding"/>
    <property type="evidence" value="ECO:0007669"/>
    <property type="project" value="InterPro"/>
</dbReference>
<dbReference type="Pfam" id="PF00383">
    <property type="entry name" value="dCMP_cyt_deam_1"/>
    <property type="match status" value="1"/>
</dbReference>
<dbReference type="GO" id="GO:0009231">
    <property type="term" value="P:riboflavin biosynthetic process"/>
    <property type="evidence" value="ECO:0007669"/>
    <property type="project" value="UniProtKB-UniPathway"/>
</dbReference>
<protein>
    <recommendedName>
        <fullName evidence="13">Riboflavin biosynthesis protein RibD</fullName>
    </recommendedName>
    <domain>
        <recommendedName>
            <fullName evidence="13">Diaminohydroxyphosphoribosylaminopyrimidine deaminase</fullName>
            <shortName evidence="13">DRAP deaminase</shortName>
            <ecNumber evidence="13">3.5.4.26</ecNumber>
        </recommendedName>
        <alternativeName>
            <fullName evidence="13">Riboflavin-specific deaminase</fullName>
        </alternativeName>
    </domain>
    <domain>
        <recommendedName>
            <fullName evidence="13">5-amino-6-(5-phosphoribosylamino)uracil reductase</fullName>
            <ecNumber evidence="13">1.1.1.193</ecNumber>
        </recommendedName>
        <alternativeName>
            <fullName evidence="13">HTP reductase</fullName>
        </alternativeName>
    </domain>
</protein>
<dbReference type="UniPathway" id="UPA00275">
    <property type="reaction ID" value="UER00401"/>
</dbReference>
<feature type="active site" description="Proton donor" evidence="14">
    <location>
        <position position="53"/>
    </location>
</feature>
<feature type="binding site" evidence="15">
    <location>
        <position position="170"/>
    </location>
    <ligand>
        <name>substrate</name>
    </ligand>
</feature>
<evidence type="ECO:0000256" key="13">
    <source>
        <dbReference type="PIRNR" id="PIRNR006769"/>
    </source>
</evidence>
<feature type="binding site" evidence="16">
    <location>
        <position position="51"/>
    </location>
    <ligand>
        <name>Zn(2+)</name>
        <dbReference type="ChEBI" id="CHEBI:29105"/>
        <note>catalytic</note>
    </ligand>
</feature>
<evidence type="ECO:0000256" key="8">
    <source>
        <dbReference type="ARBA" id="ARBA00022801"/>
    </source>
</evidence>
<evidence type="ECO:0000256" key="7">
    <source>
        <dbReference type="ARBA" id="ARBA00022723"/>
    </source>
</evidence>
<evidence type="ECO:0000313" key="18">
    <source>
        <dbReference type="EMBL" id="SDC06879.1"/>
    </source>
</evidence>
<comment type="similarity">
    <text evidence="4 13">In the N-terminal section; belongs to the cytidine and deoxycytidylate deaminase family.</text>
</comment>
<feature type="binding site" evidence="15">
    <location>
        <position position="156"/>
    </location>
    <ligand>
        <name>NADP(+)</name>
        <dbReference type="ChEBI" id="CHEBI:58349"/>
    </ligand>
</feature>
<dbReference type="GO" id="GO:0050661">
    <property type="term" value="F:NADP binding"/>
    <property type="evidence" value="ECO:0007669"/>
    <property type="project" value="InterPro"/>
</dbReference>
<evidence type="ECO:0000256" key="6">
    <source>
        <dbReference type="ARBA" id="ARBA00022619"/>
    </source>
</evidence>
<keyword evidence="10 13" id="KW-0521">NADP</keyword>
<evidence type="ECO:0000256" key="15">
    <source>
        <dbReference type="PIRSR" id="PIRSR006769-2"/>
    </source>
</evidence>
<dbReference type="InterPro" id="IPR016192">
    <property type="entry name" value="APOBEC/CMP_deaminase_Zn-bd"/>
</dbReference>
<feature type="binding site" evidence="15">
    <location>
        <position position="198"/>
    </location>
    <ligand>
        <name>NADP(+)</name>
        <dbReference type="ChEBI" id="CHEBI:58349"/>
    </ligand>
</feature>
<evidence type="ECO:0000256" key="1">
    <source>
        <dbReference type="ARBA" id="ARBA00002151"/>
    </source>
</evidence>
<feature type="binding site" evidence="15">
    <location>
        <position position="294"/>
    </location>
    <ligand>
        <name>substrate</name>
    </ligand>
</feature>
<dbReference type="PROSITE" id="PS51747">
    <property type="entry name" value="CYT_DCMP_DEAMINASES_2"/>
    <property type="match status" value="1"/>
</dbReference>
<proteinExistence type="inferred from homology"/>
<dbReference type="EMBL" id="FMYU01000002">
    <property type="protein sequence ID" value="SDC06879.1"/>
    <property type="molecule type" value="Genomic_DNA"/>
</dbReference>
<dbReference type="NCBIfam" id="TIGR00326">
    <property type="entry name" value="eubact_ribD"/>
    <property type="match status" value="1"/>
</dbReference>
<keyword evidence="11 13" id="KW-0560">Oxidoreductase</keyword>
<dbReference type="InterPro" id="IPR002125">
    <property type="entry name" value="CMP_dCMP_dom"/>
</dbReference>
<feature type="domain" description="CMP/dCMP-type deaminase" evidence="17">
    <location>
        <begin position="2"/>
        <end position="125"/>
    </location>
</feature>
<dbReference type="EC" id="1.1.1.193" evidence="13"/>
<evidence type="ECO:0000256" key="12">
    <source>
        <dbReference type="ARBA" id="ARBA00023268"/>
    </source>
</evidence>
<feature type="binding site" evidence="16">
    <location>
        <position position="87"/>
    </location>
    <ligand>
        <name>Zn(2+)</name>
        <dbReference type="ChEBI" id="CHEBI:29105"/>
        <note>catalytic</note>
    </ligand>
</feature>
<evidence type="ECO:0000256" key="10">
    <source>
        <dbReference type="ARBA" id="ARBA00022857"/>
    </source>
</evidence>
<dbReference type="Pfam" id="PF01872">
    <property type="entry name" value="RibD_C"/>
    <property type="match status" value="1"/>
</dbReference>
<keyword evidence="19" id="KW-1185">Reference proteome</keyword>
<comment type="similarity">
    <text evidence="5 13">In the C-terminal section; belongs to the HTP reductase family.</text>
</comment>
<evidence type="ECO:0000313" key="19">
    <source>
        <dbReference type="Proteomes" id="UP000199411"/>
    </source>
</evidence>
<organism evidence="18 19">
    <name type="scientific">Desulfurella multipotens</name>
    <dbReference type="NCBI Taxonomy" id="79269"/>
    <lineage>
        <taxon>Bacteria</taxon>
        <taxon>Pseudomonadati</taxon>
        <taxon>Campylobacterota</taxon>
        <taxon>Desulfurellia</taxon>
        <taxon>Desulfurellales</taxon>
        <taxon>Desulfurellaceae</taxon>
        <taxon>Desulfurella</taxon>
    </lineage>
</organism>
<feature type="binding site" evidence="15">
    <location>
        <position position="206"/>
    </location>
    <ligand>
        <name>substrate</name>
    </ligand>
</feature>
<comment type="function">
    <text evidence="1 13">Converts 2,5-diamino-6-(ribosylamino)-4(3h)-pyrimidinone 5'-phosphate into 5-amino-6-(ribosylamino)-2,4(1h,3h)-pyrimidinedione 5'-phosphate.</text>
</comment>
<evidence type="ECO:0000256" key="4">
    <source>
        <dbReference type="ARBA" id="ARBA00005259"/>
    </source>
</evidence>
<evidence type="ECO:0000256" key="11">
    <source>
        <dbReference type="ARBA" id="ARBA00023002"/>
    </source>
</evidence>
<dbReference type="Proteomes" id="UP000199411">
    <property type="component" value="Unassembled WGS sequence"/>
</dbReference>
<dbReference type="PANTHER" id="PTHR38011:SF7">
    <property type="entry name" value="2,5-DIAMINO-6-RIBOSYLAMINO-4(3H)-PYRIMIDINONE 5'-PHOSPHATE REDUCTASE"/>
    <property type="match status" value="1"/>
</dbReference>
<evidence type="ECO:0000256" key="5">
    <source>
        <dbReference type="ARBA" id="ARBA00007417"/>
    </source>
</evidence>
<comment type="catalytic activity">
    <reaction evidence="13">
        <text>2,5-diamino-6-hydroxy-4-(5-phosphoribosylamino)-pyrimidine + H2O + H(+) = 5-amino-6-(5-phospho-D-ribosylamino)uracil + NH4(+)</text>
        <dbReference type="Rhea" id="RHEA:21868"/>
        <dbReference type="ChEBI" id="CHEBI:15377"/>
        <dbReference type="ChEBI" id="CHEBI:15378"/>
        <dbReference type="ChEBI" id="CHEBI:28938"/>
        <dbReference type="ChEBI" id="CHEBI:58453"/>
        <dbReference type="ChEBI" id="CHEBI:58614"/>
        <dbReference type="EC" id="3.5.4.26"/>
    </reaction>
</comment>
<keyword evidence="8 13" id="KW-0378">Hydrolase</keyword>
<dbReference type="PIRSF" id="PIRSF006769">
    <property type="entry name" value="RibD"/>
    <property type="match status" value="1"/>
</dbReference>
<comment type="cofactor">
    <cofactor evidence="13 16">
        <name>Zn(2+)</name>
        <dbReference type="ChEBI" id="CHEBI:29105"/>
    </cofactor>
    <text evidence="13 16">Binds 1 zinc ion.</text>
</comment>
<dbReference type="InterPro" id="IPR050765">
    <property type="entry name" value="Riboflavin_Biosynth_HTPR"/>
</dbReference>
<dbReference type="InterPro" id="IPR002734">
    <property type="entry name" value="RibDG_C"/>
</dbReference>
<accession>A0A1G6IK22</accession>
<keyword evidence="12" id="KW-0511">Multifunctional enzyme</keyword>
<dbReference type="PROSITE" id="PS00903">
    <property type="entry name" value="CYT_DCMP_DEAMINASES_1"/>
    <property type="match status" value="1"/>
</dbReference>
<dbReference type="Gene3D" id="3.40.430.10">
    <property type="entry name" value="Dihydrofolate Reductase, subunit A"/>
    <property type="match status" value="1"/>
</dbReference>
<evidence type="ECO:0000256" key="2">
    <source>
        <dbReference type="ARBA" id="ARBA00004882"/>
    </source>
</evidence>
<evidence type="ECO:0000256" key="3">
    <source>
        <dbReference type="ARBA" id="ARBA00004910"/>
    </source>
</evidence>
<feature type="binding site" evidence="15">
    <location>
        <position position="209"/>
    </location>
    <ligand>
        <name>substrate</name>
    </ligand>
</feature>
<dbReference type="SUPFAM" id="SSF53597">
    <property type="entry name" value="Dihydrofolate reductase-like"/>
    <property type="match status" value="1"/>
</dbReference>
<evidence type="ECO:0000259" key="17">
    <source>
        <dbReference type="PROSITE" id="PS51747"/>
    </source>
</evidence>
<dbReference type="Gene3D" id="3.40.140.10">
    <property type="entry name" value="Cytidine Deaminase, domain 2"/>
    <property type="match status" value="1"/>
</dbReference>
<dbReference type="OrthoDB" id="9800865at2"/>
<dbReference type="RefSeq" id="WP_092127617.1">
    <property type="nucleotide sequence ID" value="NZ_FMYU01000002.1"/>
</dbReference>
<dbReference type="GO" id="GO:0008835">
    <property type="term" value="F:diaminohydroxyphosphoribosylaminopyrimidine deaminase activity"/>
    <property type="evidence" value="ECO:0007669"/>
    <property type="project" value="UniProtKB-EC"/>
</dbReference>
<keyword evidence="6 13" id="KW-0686">Riboflavin biosynthesis</keyword>
<evidence type="ECO:0000256" key="14">
    <source>
        <dbReference type="PIRSR" id="PIRSR006769-1"/>
    </source>
</evidence>
<feature type="binding site" evidence="16">
    <location>
        <position position="78"/>
    </location>
    <ligand>
        <name>Zn(2+)</name>
        <dbReference type="ChEBI" id="CHEBI:29105"/>
        <note>catalytic</note>
    </ligand>
</feature>
<dbReference type="EC" id="3.5.4.26" evidence="13"/>
<dbReference type="FunFam" id="3.40.140.10:FF:000025">
    <property type="entry name" value="Riboflavin biosynthesis protein RibD"/>
    <property type="match status" value="1"/>
</dbReference>
<keyword evidence="7 13" id="KW-0479">Metal-binding</keyword>